<organism evidence="2 3">
    <name type="scientific">Plasmodium yoelii 17X</name>
    <dbReference type="NCBI Taxonomy" id="1323249"/>
    <lineage>
        <taxon>Eukaryota</taxon>
        <taxon>Sar</taxon>
        <taxon>Alveolata</taxon>
        <taxon>Apicomplexa</taxon>
        <taxon>Aconoidasida</taxon>
        <taxon>Haemosporida</taxon>
        <taxon>Plasmodiidae</taxon>
        <taxon>Plasmodium</taxon>
        <taxon>Plasmodium (Vinckeia)</taxon>
    </lineage>
</organism>
<gene>
    <name evidence="2" type="ORF">YYC_00691</name>
</gene>
<sequence length="1510" mass="179751">MVNSFPSQMQLHKSRYYEQNDKHINFMDNFVSNLFENSFTKPSKTCDLITINKTNKTINDRIKIDKNNVINSNIIRKINVKKIEPYNNTNILNKTFEKSFYSKKKIGSSLKFKNILSNYYNILNRDKKNEKKIDLKCGHKYKPDVVLSESSQNFILLSNRFHNIEKIEDEKILKKIKNFNNNKNFNLFNFFKKIKKVSETLLKTKQIWYNDSDYEREKTQSEYIEYSSNELYCNKNDKRFSYDDIIVCNVKNKRNKRKNVRLLGAEKIKLNKSGKKNCLLLYPYNQINIIPSKIVNLQNKYVYTIPISYVNYSYISNKFAITTYLKNNCKNVKLHNLCRNFIKVDNVIKKHIKKKFKFNKVKNYYSKDNVNKKDSTKERDIKNIKDDIHNGITNMSILKKRKNKYSEIPIIMQALLYNSKNEYNNKRTEEKLCNQIYNCENNNKNNNNNDICILNNHITSSKSGVKNVNPYSDNEVNDLGSTKIEKIKTGHWEKCGYNINTELKEENDMNQIELKTQYCDNLYNEIEENEYEKTKENEFYTTSTFTGSYSPNSCNGNSDSQDNCIHVNNLEYNSYINSQINIHKNSIERKNVEKHIPVCTNPIYAKNIVEKDFSQKKDSGDIKNVCEYRKCEIPQLENIPNNTYSFQSYFINNENNENTDAYCEMKNSNTNCPNNTKTKTPHFNELKTKNKEPQNLEKKYNPNIVVIKYDNKNIKKKKYIYNIGIRNMIHCHKIKKHLHLKPKIYWIQRTFFKGWEKKTYYKIRKYEQNIRLCCIYGLREKCRNGIIYQIVKNKCTYSIKQINQGRIRMNVFEKISDNNISKENYYQNKERQNISNIRINNRIFHHEIPINNTDKDVSQYIPNKKHYEEKTEQQFVIVKETPKYGTINNESENINFNELNNTSNYSENQIMYYYSKKNDTHLNYIIKNNIDSQNNNNVENKFSNRDCRIFENEQKYNENLSKIFNNPSESIENNYSHNELKKKKKYLIEWYPGFDVPIGTNGRAILRKALHQKRMTNIKKCDELLSSNNLFPTSRSTFGDMKIRDLYRAAYILDVWDIAEKYCLLACEKNGYKREWISMLKQNNKKITIKALKEIRNKHIAKNKQSKNLNRKLEKERKTNEQGNTKNAKSKESYYIYNNMTHTNNIMTTKKENIDNVISNFICKPNNIDNKMNKVKNVPAQFSFENCENKCNTNYNMNIIKSENITQNEKNNNLISVICSSNIQQGEKTENNNQNMINNSSVLLSQKIEKINNNFDMYIHKIHNDDIKKHDQVSNNFINILPNKTNYKKNNQMIDNQFITLVMQNKTCQINYNTDINNLNTKNIYSQKYQKKCTQNELKNSDAMIIPSNIIYDKNNRYYCYMNDTKSENYDMRQFIYQTKEQINKYDIYDNCKTRSENFNSTFNMPVFLNSPNNFSNEDCYTSVQTYDKITNPSKNNNLNIYNTINDQNNNNIDKLNNYNQTEFLINAYNNKSCNDQNNTMYHKEVDIKIKNSHKNWKEYFNTDIQSKYI</sequence>
<dbReference type="Proteomes" id="UP000018538">
    <property type="component" value="Unassembled WGS sequence"/>
</dbReference>
<evidence type="ECO:0000313" key="3">
    <source>
        <dbReference type="Proteomes" id="UP000018538"/>
    </source>
</evidence>
<proteinExistence type="predicted"/>
<evidence type="ECO:0000313" key="2">
    <source>
        <dbReference type="EMBL" id="ETB63106.1"/>
    </source>
</evidence>
<protein>
    <submittedName>
        <fullName evidence="2">Uncharacterized protein</fullName>
    </submittedName>
</protein>
<accession>V7PU69</accession>
<name>V7PU69_PLAYE</name>
<feature type="compositionally biased region" description="Basic and acidic residues" evidence="1">
    <location>
        <begin position="1111"/>
        <end position="1120"/>
    </location>
</feature>
<keyword evidence="3" id="KW-1185">Reference proteome</keyword>
<evidence type="ECO:0000256" key="1">
    <source>
        <dbReference type="SAM" id="MobiDB-lite"/>
    </source>
</evidence>
<dbReference type="OrthoDB" id="365750at2759"/>
<dbReference type="EMBL" id="KI635730">
    <property type="protein sequence ID" value="ETB63106.1"/>
    <property type="molecule type" value="Genomic_DNA"/>
</dbReference>
<reference evidence="2 3" key="1">
    <citation type="submission" date="2013-11" db="EMBL/GenBank/DDBJ databases">
        <title>The Genome Sequence of Plasmodium yoelii 17X.</title>
        <authorList>
            <consortium name="The Broad Institute Genomics Platform"/>
            <consortium name="The Broad Institute Genome Sequencing Center for Infectious Disease"/>
            <person name="Neafsey D."/>
            <person name="Adams J."/>
            <person name="Walker B."/>
            <person name="Young S.K."/>
            <person name="Zeng Q."/>
            <person name="Gargeya S."/>
            <person name="Fitzgerald M."/>
            <person name="Haas B."/>
            <person name="Abouelleil A."/>
            <person name="Alvarado L."/>
            <person name="Chapman S.B."/>
            <person name="Gainer-Dewar J."/>
            <person name="Goldberg J."/>
            <person name="Griggs A."/>
            <person name="Gujja S."/>
            <person name="Hansen M."/>
            <person name="Howarth C."/>
            <person name="Imamovic A."/>
            <person name="Ireland A."/>
            <person name="Larimer J."/>
            <person name="McCowan C."/>
            <person name="Murphy C."/>
            <person name="Pearson M."/>
            <person name="Poon T.W."/>
            <person name="Priest M."/>
            <person name="Roberts A."/>
            <person name="Saif S."/>
            <person name="Shea T."/>
            <person name="Sykes S."/>
            <person name="Wortman J."/>
            <person name="Nusbaum C."/>
            <person name="Birren B."/>
        </authorList>
    </citation>
    <scope>NUCLEOTIDE SEQUENCE [LARGE SCALE GENOMIC DNA]</scope>
    <source>
        <strain evidence="2 3">17X</strain>
    </source>
</reference>
<feature type="region of interest" description="Disordered" evidence="1">
    <location>
        <begin position="1104"/>
        <end position="1129"/>
    </location>
</feature>